<dbReference type="CDD" id="cd02440">
    <property type="entry name" value="AdoMet_MTases"/>
    <property type="match status" value="1"/>
</dbReference>
<dbReference type="GO" id="GO:0032259">
    <property type="term" value="P:methylation"/>
    <property type="evidence" value="ECO:0007669"/>
    <property type="project" value="UniProtKB-KW"/>
</dbReference>
<keyword evidence="4" id="KW-1185">Reference proteome</keyword>
<dbReference type="Pfam" id="PF08241">
    <property type="entry name" value="Methyltransf_11"/>
    <property type="match status" value="1"/>
</dbReference>
<name>A0A517Y1M9_9BACT</name>
<dbReference type="InterPro" id="IPR013216">
    <property type="entry name" value="Methyltransf_11"/>
</dbReference>
<dbReference type="EC" id="2.1.1.163" evidence="3"/>
<dbReference type="Proteomes" id="UP000319576">
    <property type="component" value="Chromosome"/>
</dbReference>
<dbReference type="InterPro" id="IPR003787">
    <property type="entry name" value="Sulphur_relay_DsrE/F-like"/>
</dbReference>
<dbReference type="Gene3D" id="3.40.50.150">
    <property type="entry name" value="Vaccinia Virus protein VP39"/>
    <property type="match status" value="1"/>
</dbReference>
<keyword evidence="1" id="KW-0732">Signal</keyword>
<reference evidence="3 4" key="1">
    <citation type="submission" date="2019-02" db="EMBL/GenBank/DDBJ databases">
        <title>Deep-cultivation of Planctomycetes and their phenomic and genomic characterization uncovers novel biology.</title>
        <authorList>
            <person name="Wiegand S."/>
            <person name="Jogler M."/>
            <person name="Boedeker C."/>
            <person name="Pinto D."/>
            <person name="Vollmers J."/>
            <person name="Rivas-Marin E."/>
            <person name="Kohn T."/>
            <person name="Peeters S.H."/>
            <person name="Heuer A."/>
            <person name="Rast P."/>
            <person name="Oberbeckmann S."/>
            <person name="Bunk B."/>
            <person name="Jeske O."/>
            <person name="Meyerdierks A."/>
            <person name="Storesund J.E."/>
            <person name="Kallscheuer N."/>
            <person name="Luecker S."/>
            <person name="Lage O.M."/>
            <person name="Pohl T."/>
            <person name="Merkel B.J."/>
            <person name="Hornburger P."/>
            <person name="Mueller R.-W."/>
            <person name="Bruemmer F."/>
            <person name="Labrenz M."/>
            <person name="Spormann A.M."/>
            <person name="Op den Camp H."/>
            <person name="Overmann J."/>
            <person name="Amann R."/>
            <person name="Jetten M.S.M."/>
            <person name="Mascher T."/>
            <person name="Medema M.H."/>
            <person name="Devos D.P."/>
            <person name="Kaster A.-K."/>
            <person name="Ovreas L."/>
            <person name="Rohde M."/>
            <person name="Galperin M.Y."/>
            <person name="Jogler C."/>
        </authorList>
    </citation>
    <scope>NUCLEOTIDE SEQUENCE [LARGE SCALE GENOMIC DNA]</scope>
    <source>
        <strain evidence="3 4">ETA_A1</strain>
    </source>
</reference>
<evidence type="ECO:0000313" key="4">
    <source>
        <dbReference type="Proteomes" id="UP000319576"/>
    </source>
</evidence>
<dbReference type="Gene3D" id="3.40.1260.10">
    <property type="entry name" value="DsrEFH-like"/>
    <property type="match status" value="1"/>
</dbReference>
<dbReference type="PANTHER" id="PTHR37691:SF1">
    <property type="entry name" value="BLR3518 PROTEIN"/>
    <property type="match status" value="1"/>
</dbReference>
<dbReference type="PANTHER" id="PTHR37691">
    <property type="entry name" value="BLR3518 PROTEIN"/>
    <property type="match status" value="1"/>
</dbReference>
<keyword evidence="3" id="KW-0808">Transferase</keyword>
<proteinExistence type="predicted"/>
<dbReference type="EMBL" id="CP036273">
    <property type="protein sequence ID" value="QDU23671.1"/>
    <property type="molecule type" value="Genomic_DNA"/>
</dbReference>
<dbReference type="Pfam" id="PF02635">
    <property type="entry name" value="DsrE"/>
    <property type="match status" value="1"/>
</dbReference>
<dbReference type="SUPFAM" id="SSF75169">
    <property type="entry name" value="DsrEFH-like"/>
    <property type="match status" value="1"/>
</dbReference>
<dbReference type="KEGG" id="uli:ETAA1_56760"/>
<gene>
    <name evidence="3" type="primary">ubiE_3</name>
    <name evidence="3" type="ORF">ETAA1_56760</name>
</gene>
<feature type="chain" id="PRO_5021790881" evidence="1">
    <location>
        <begin position="22"/>
        <end position="394"/>
    </location>
</feature>
<sequence precursor="true">MTRRRIILSAALFAAACTAFAQERSVAPGINDPFKEPDVKGFQTKFEGESREVYVAREKVVAAVGLRPGMVVADVGAGTGLFTRLFANAVGPTGQVFAVDIAPKFLEHVQKTSREAGLRNVTPVLCAADSVDLPPASVDVAFVCDTYHHFEFPERTLASLHRAVRPGGKLVVIDFVREPGKSTDWVLKHVRAGQGVFEREIASAGFVKEGEVKDVLKENYLVVFTRAKDAAPAPPGRPASLTPAIPGYGAVVPLPGAAEPPVKGTKVVFDVTAAGKDPAKPPPGLERAATLLNLAVASGLKASDLEVVIVLHGDAAAVALTDPAYRVAVGHPHPAEKLLGSLTGNGVRVLVCGQSLARKGYDPATVRPGVTVAASAVTAVVNLQARGFAYVPAH</sequence>
<dbReference type="RefSeq" id="WP_202920463.1">
    <property type="nucleotide sequence ID" value="NZ_CP036273.1"/>
</dbReference>
<accession>A0A517Y1M9</accession>
<evidence type="ECO:0000259" key="2">
    <source>
        <dbReference type="Pfam" id="PF08241"/>
    </source>
</evidence>
<dbReference type="GO" id="GO:0008757">
    <property type="term" value="F:S-adenosylmethionine-dependent methyltransferase activity"/>
    <property type="evidence" value="ECO:0007669"/>
    <property type="project" value="InterPro"/>
</dbReference>
<dbReference type="PROSITE" id="PS51257">
    <property type="entry name" value="PROKAR_LIPOPROTEIN"/>
    <property type="match status" value="1"/>
</dbReference>
<dbReference type="SUPFAM" id="SSF53335">
    <property type="entry name" value="S-adenosyl-L-methionine-dependent methyltransferases"/>
    <property type="match status" value="1"/>
</dbReference>
<feature type="signal peptide" evidence="1">
    <location>
        <begin position="1"/>
        <end position="21"/>
    </location>
</feature>
<dbReference type="InterPro" id="IPR029063">
    <property type="entry name" value="SAM-dependent_MTases_sf"/>
</dbReference>
<evidence type="ECO:0000313" key="3">
    <source>
        <dbReference type="EMBL" id="QDU23671.1"/>
    </source>
</evidence>
<protein>
    <submittedName>
        <fullName evidence="3">Ubiquinone/menaquinone biosynthesis C-methyltransferase UbiE</fullName>
        <ecNumber evidence="3">2.1.1.163</ecNumber>
    </submittedName>
</protein>
<dbReference type="AlphaFoldDB" id="A0A517Y1M9"/>
<keyword evidence="3" id="KW-0489">Methyltransferase</keyword>
<dbReference type="GO" id="GO:0043770">
    <property type="term" value="F:demethylmenaquinone methyltransferase activity"/>
    <property type="evidence" value="ECO:0007669"/>
    <property type="project" value="UniProtKB-EC"/>
</dbReference>
<evidence type="ECO:0000256" key="1">
    <source>
        <dbReference type="SAM" id="SignalP"/>
    </source>
</evidence>
<organism evidence="3 4">
    <name type="scientific">Urbifossiella limnaea</name>
    <dbReference type="NCBI Taxonomy" id="2528023"/>
    <lineage>
        <taxon>Bacteria</taxon>
        <taxon>Pseudomonadati</taxon>
        <taxon>Planctomycetota</taxon>
        <taxon>Planctomycetia</taxon>
        <taxon>Gemmatales</taxon>
        <taxon>Gemmataceae</taxon>
        <taxon>Urbifossiella</taxon>
    </lineage>
</organism>
<feature type="domain" description="Methyltransferase type 11" evidence="2">
    <location>
        <begin position="74"/>
        <end position="172"/>
    </location>
</feature>
<dbReference type="InterPro" id="IPR027396">
    <property type="entry name" value="DsrEFH-like"/>
</dbReference>
<keyword evidence="3" id="KW-0830">Ubiquinone</keyword>